<evidence type="ECO:0000313" key="3">
    <source>
        <dbReference type="Proteomes" id="UP000254937"/>
    </source>
</evidence>
<evidence type="ECO:0000256" key="1">
    <source>
        <dbReference type="SAM" id="Phobius"/>
    </source>
</evidence>
<protein>
    <submittedName>
        <fullName evidence="2">Uncharacterized protein</fullName>
    </submittedName>
</protein>
<sequence>MLTFEFMETSRSWKLPVHHMTPSNRHVPVIKPIYILKYNFGILPCIRISGVSVAVSMVLLLMSREEVTRRYIREDRSTSFVYIFPLHGGRCWVGHGFYLYILWWIVCELCRWGRIAIQDDVSSLVFLPADGKSFLEGWMLEETSTACYVVQ</sequence>
<keyword evidence="1" id="KW-0472">Membrane</keyword>
<keyword evidence="3" id="KW-1185">Reference proteome</keyword>
<keyword evidence="1" id="KW-1133">Transmembrane helix</keyword>
<gene>
    <name evidence="2" type="ORF">M752DRAFT_15051</name>
</gene>
<dbReference type="AlphaFoldDB" id="A0A370PJE0"/>
<feature type="transmembrane region" description="Helical" evidence="1">
    <location>
        <begin position="82"/>
        <end position="106"/>
    </location>
</feature>
<reference evidence="2 3" key="1">
    <citation type="submission" date="2018-07" db="EMBL/GenBank/DDBJ databases">
        <title>Section-level genome sequencing of Aspergillus section Nigri to investigate inter- and intra-species variation.</title>
        <authorList>
            <consortium name="DOE Joint Genome Institute"/>
            <person name="Vesth T.C."/>
            <person name="Nybo J.L."/>
            <person name="Theobald S."/>
            <person name="Frisvad J.C."/>
            <person name="Larsen T.O."/>
            <person name="Nielsen K.F."/>
            <person name="Hoof J.B."/>
            <person name="Brandl J."/>
            <person name="Salamov A."/>
            <person name="Riley R."/>
            <person name="Gladden J.M."/>
            <person name="Phatale P."/>
            <person name="Nielsen M.T."/>
            <person name="Lyhne E.K."/>
            <person name="Kogle M.E."/>
            <person name="Strasser K."/>
            <person name="McDonnell E."/>
            <person name="Barry K."/>
            <person name="Clum A."/>
            <person name="Chen C."/>
            <person name="Nolan M."/>
            <person name="Sandor L."/>
            <person name="Kuo A."/>
            <person name="Lipzen A."/>
            <person name="Hainaut M."/>
            <person name="Drula E."/>
            <person name="Tsang A."/>
            <person name="Magnuson J.K."/>
            <person name="Henrissat B."/>
            <person name="Wiebenga A."/>
            <person name="Simmons B.A."/>
            <person name="Makela M.R."/>
            <person name="De vries R.P."/>
            <person name="Grigoriev I.V."/>
            <person name="Mortensen U.H."/>
            <person name="Baker S.E."/>
            <person name="Andersen M.R."/>
        </authorList>
    </citation>
    <scope>NUCLEOTIDE SEQUENCE [LARGE SCALE GENOMIC DNA]</scope>
    <source>
        <strain evidence="2 3">ATCC 13157</strain>
    </source>
</reference>
<keyword evidence="1" id="KW-0812">Transmembrane</keyword>
<dbReference type="EMBL" id="KZ851853">
    <property type="protein sequence ID" value="RDK42299.1"/>
    <property type="molecule type" value="Genomic_DNA"/>
</dbReference>
<proteinExistence type="predicted"/>
<evidence type="ECO:0000313" key="2">
    <source>
        <dbReference type="EMBL" id="RDK42299.1"/>
    </source>
</evidence>
<dbReference type="Proteomes" id="UP000254937">
    <property type="component" value="Unassembled WGS sequence"/>
</dbReference>
<accession>A0A370PJE0</accession>
<organism evidence="2 3">
    <name type="scientific">Aspergillus phoenicis ATCC 13157</name>
    <dbReference type="NCBI Taxonomy" id="1353007"/>
    <lineage>
        <taxon>Eukaryota</taxon>
        <taxon>Fungi</taxon>
        <taxon>Dikarya</taxon>
        <taxon>Ascomycota</taxon>
        <taxon>Pezizomycotina</taxon>
        <taxon>Eurotiomycetes</taxon>
        <taxon>Eurotiomycetidae</taxon>
        <taxon>Eurotiales</taxon>
        <taxon>Aspergillaceae</taxon>
        <taxon>Aspergillus</taxon>
    </lineage>
</organism>
<feature type="transmembrane region" description="Helical" evidence="1">
    <location>
        <begin position="41"/>
        <end position="61"/>
    </location>
</feature>
<name>A0A370PJE0_ASPPH</name>